<evidence type="ECO:0000313" key="3">
    <source>
        <dbReference type="Proteomes" id="UP000186817"/>
    </source>
</evidence>
<gene>
    <name evidence="2" type="ORF">AK812_SmicGene15721</name>
</gene>
<dbReference type="Proteomes" id="UP000186817">
    <property type="component" value="Unassembled WGS sequence"/>
</dbReference>
<feature type="compositionally biased region" description="Acidic residues" evidence="1">
    <location>
        <begin position="80"/>
        <end position="98"/>
    </location>
</feature>
<feature type="region of interest" description="Disordered" evidence="1">
    <location>
        <begin position="130"/>
        <end position="149"/>
    </location>
</feature>
<sequence length="241" mass="26292">MTDADEDDADTDDVEDDFSMIVVVLVSRRRMHTRSAGLATRSQPRHGEEFEDSEGEEEEDPRMIDDWDEAAANEAAVYDGLDDDFSPGEDWTGEEMLDEAVGVKYKEEEEEEEELDHEEEFEMEGDILQSPLSAAGPADSPGSALPSDSTFIGFPVPASSSETPAMSPAAVQVNRGSFPVATTMTPQRLTFAPVTAKAQPAPFPVPVWAQTTTLRPRAQVVSQPGAASVPVQFMRLNPTRQ</sequence>
<protein>
    <submittedName>
        <fullName evidence="2">Uncharacterized protein</fullName>
    </submittedName>
</protein>
<accession>A0A1Q9E264</accession>
<organism evidence="2 3">
    <name type="scientific">Symbiodinium microadriaticum</name>
    <name type="common">Dinoflagellate</name>
    <name type="synonym">Zooxanthella microadriatica</name>
    <dbReference type="NCBI Taxonomy" id="2951"/>
    <lineage>
        <taxon>Eukaryota</taxon>
        <taxon>Sar</taxon>
        <taxon>Alveolata</taxon>
        <taxon>Dinophyceae</taxon>
        <taxon>Suessiales</taxon>
        <taxon>Symbiodiniaceae</taxon>
        <taxon>Symbiodinium</taxon>
    </lineage>
</organism>
<keyword evidence="3" id="KW-1185">Reference proteome</keyword>
<feature type="compositionally biased region" description="Acidic residues" evidence="1">
    <location>
        <begin position="49"/>
        <end position="62"/>
    </location>
</feature>
<proteinExistence type="predicted"/>
<dbReference type="EMBL" id="LSRX01000289">
    <property type="protein sequence ID" value="OLQ01514.1"/>
    <property type="molecule type" value="Genomic_DNA"/>
</dbReference>
<comment type="caution">
    <text evidence="2">The sequence shown here is derived from an EMBL/GenBank/DDBJ whole genome shotgun (WGS) entry which is preliminary data.</text>
</comment>
<feature type="compositionally biased region" description="Acidic residues" evidence="1">
    <location>
        <begin position="108"/>
        <end position="122"/>
    </location>
</feature>
<name>A0A1Q9E264_SYMMI</name>
<evidence type="ECO:0000256" key="1">
    <source>
        <dbReference type="SAM" id="MobiDB-lite"/>
    </source>
</evidence>
<feature type="region of interest" description="Disordered" evidence="1">
    <location>
        <begin position="79"/>
        <end position="122"/>
    </location>
</feature>
<feature type="region of interest" description="Disordered" evidence="1">
    <location>
        <begin position="32"/>
        <end position="62"/>
    </location>
</feature>
<dbReference type="AlphaFoldDB" id="A0A1Q9E264"/>
<evidence type="ECO:0000313" key="2">
    <source>
        <dbReference type="EMBL" id="OLQ01514.1"/>
    </source>
</evidence>
<dbReference type="OrthoDB" id="10428668at2759"/>
<reference evidence="2 3" key="1">
    <citation type="submission" date="2016-02" db="EMBL/GenBank/DDBJ databases">
        <title>Genome analysis of coral dinoflagellate symbionts highlights evolutionary adaptations to a symbiotic lifestyle.</title>
        <authorList>
            <person name="Aranda M."/>
            <person name="Li Y."/>
            <person name="Liew Y.J."/>
            <person name="Baumgarten S."/>
            <person name="Simakov O."/>
            <person name="Wilson M."/>
            <person name="Piel J."/>
            <person name="Ashoor H."/>
            <person name="Bougouffa S."/>
            <person name="Bajic V.B."/>
            <person name="Ryu T."/>
            <person name="Ravasi T."/>
            <person name="Bayer T."/>
            <person name="Micklem G."/>
            <person name="Kim H."/>
            <person name="Bhak J."/>
            <person name="Lajeunesse T.C."/>
            <person name="Voolstra C.R."/>
        </authorList>
    </citation>
    <scope>NUCLEOTIDE SEQUENCE [LARGE SCALE GENOMIC DNA]</scope>
    <source>
        <strain evidence="2 3">CCMP2467</strain>
    </source>
</reference>